<gene>
    <name evidence="2" type="ORF">BSL78_02710</name>
</gene>
<evidence type="ECO:0000259" key="1">
    <source>
        <dbReference type="PROSITE" id="PS50835"/>
    </source>
</evidence>
<sequence>MMEVVEITQPDFLMEVGFLECNVSCSLDEFRKAIDSCPNQLFIPELEEKRAWVLLEAISKCPVNALGEPAAITVHPDQMLASPAGGSLHTSCEGDYTASIKWYKKGLNGDNPTSITGNVLSFSDLDARDQGFYFCRAQGGGAYGDSFADSNSLLSFLLLGNIYLIKKPK</sequence>
<name>A0A2G8LJC4_STIJA</name>
<dbReference type="AlphaFoldDB" id="A0A2G8LJC4"/>
<dbReference type="Proteomes" id="UP000230750">
    <property type="component" value="Unassembled WGS sequence"/>
</dbReference>
<dbReference type="InterPro" id="IPR007110">
    <property type="entry name" value="Ig-like_dom"/>
</dbReference>
<dbReference type="EMBL" id="MRZV01000059">
    <property type="protein sequence ID" value="PIK60341.1"/>
    <property type="molecule type" value="Genomic_DNA"/>
</dbReference>
<accession>A0A2G8LJC4</accession>
<dbReference type="InterPro" id="IPR013783">
    <property type="entry name" value="Ig-like_fold"/>
</dbReference>
<organism evidence="2 3">
    <name type="scientific">Stichopus japonicus</name>
    <name type="common">Sea cucumber</name>
    <dbReference type="NCBI Taxonomy" id="307972"/>
    <lineage>
        <taxon>Eukaryota</taxon>
        <taxon>Metazoa</taxon>
        <taxon>Echinodermata</taxon>
        <taxon>Eleutherozoa</taxon>
        <taxon>Echinozoa</taxon>
        <taxon>Holothuroidea</taxon>
        <taxon>Aspidochirotacea</taxon>
        <taxon>Aspidochirotida</taxon>
        <taxon>Stichopodidae</taxon>
        <taxon>Apostichopus</taxon>
    </lineage>
</organism>
<proteinExistence type="predicted"/>
<comment type="caution">
    <text evidence="2">The sequence shown here is derived from an EMBL/GenBank/DDBJ whole genome shotgun (WGS) entry which is preliminary data.</text>
</comment>
<evidence type="ECO:0000313" key="3">
    <source>
        <dbReference type="Proteomes" id="UP000230750"/>
    </source>
</evidence>
<keyword evidence="3" id="KW-1185">Reference proteome</keyword>
<dbReference type="PROSITE" id="PS50835">
    <property type="entry name" value="IG_LIKE"/>
    <property type="match status" value="1"/>
</dbReference>
<feature type="domain" description="Ig-like" evidence="1">
    <location>
        <begin position="69"/>
        <end position="155"/>
    </location>
</feature>
<dbReference type="SUPFAM" id="SSF48726">
    <property type="entry name" value="Immunoglobulin"/>
    <property type="match status" value="1"/>
</dbReference>
<reference evidence="2 3" key="1">
    <citation type="journal article" date="2017" name="PLoS Biol.">
        <title>The sea cucumber genome provides insights into morphological evolution and visceral regeneration.</title>
        <authorList>
            <person name="Zhang X."/>
            <person name="Sun L."/>
            <person name="Yuan J."/>
            <person name="Sun Y."/>
            <person name="Gao Y."/>
            <person name="Zhang L."/>
            <person name="Li S."/>
            <person name="Dai H."/>
            <person name="Hamel J.F."/>
            <person name="Liu C."/>
            <person name="Yu Y."/>
            <person name="Liu S."/>
            <person name="Lin W."/>
            <person name="Guo K."/>
            <person name="Jin S."/>
            <person name="Xu P."/>
            <person name="Storey K.B."/>
            <person name="Huan P."/>
            <person name="Zhang T."/>
            <person name="Zhou Y."/>
            <person name="Zhang J."/>
            <person name="Lin C."/>
            <person name="Li X."/>
            <person name="Xing L."/>
            <person name="Huo D."/>
            <person name="Sun M."/>
            <person name="Wang L."/>
            <person name="Mercier A."/>
            <person name="Li F."/>
            <person name="Yang H."/>
            <person name="Xiang J."/>
        </authorList>
    </citation>
    <scope>NUCLEOTIDE SEQUENCE [LARGE SCALE GENOMIC DNA]</scope>
    <source>
        <strain evidence="2">Shaxun</strain>
        <tissue evidence="2">Muscle</tissue>
    </source>
</reference>
<dbReference type="InterPro" id="IPR036179">
    <property type="entry name" value="Ig-like_dom_sf"/>
</dbReference>
<evidence type="ECO:0000313" key="2">
    <source>
        <dbReference type="EMBL" id="PIK60341.1"/>
    </source>
</evidence>
<dbReference type="Gene3D" id="2.60.40.10">
    <property type="entry name" value="Immunoglobulins"/>
    <property type="match status" value="1"/>
</dbReference>
<protein>
    <recommendedName>
        <fullName evidence="1">Ig-like domain-containing protein</fullName>
    </recommendedName>
</protein>